<gene>
    <name evidence="2" type="ORF">AAVZ08_09400</name>
</gene>
<evidence type="ECO:0000313" key="2">
    <source>
        <dbReference type="EMBL" id="MEO5286778.1"/>
    </source>
</evidence>
<feature type="transmembrane region" description="Helical" evidence="1">
    <location>
        <begin position="51"/>
        <end position="69"/>
    </location>
</feature>
<reference evidence="2 3" key="1">
    <citation type="submission" date="2024-04" db="EMBL/GenBank/DDBJ databases">
        <title>Limosilactobacillus allomucosae sp. nov., a novel species isolated from wild boar faecal samples as potential probiotics for domestic pigs.</title>
        <authorList>
            <person name="Chen B."/>
        </authorList>
    </citation>
    <scope>NUCLEOTIDE SEQUENCE [LARGE SCALE GENOMIC DNA]</scope>
    <source>
        <strain evidence="2 3">WILCCON 0055</strain>
    </source>
</reference>
<feature type="transmembrane region" description="Helical" evidence="1">
    <location>
        <begin position="342"/>
        <end position="363"/>
    </location>
</feature>
<feature type="transmembrane region" description="Helical" evidence="1">
    <location>
        <begin position="318"/>
        <end position="336"/>
    </location>
</feature>
<feature type="transmembrane region" description="Helical" evidence="1">
    <location>
        <begin position="125"/>
        <end position="143"/>
    </location>
</feature>
<dbReference type="Proteomes" id="UP001456307">
    <property type="component" value="Unassembled WGS sequence"/>
</dbReference>
<feature type="transmembrane region" description="Helical" evidence="1">
    <location>
        <begin position="292"/>
        <end position="311"/>
    </location>
</feature>
<accession>A0ABV0I8H0</accession>
<evidence type="ECO:0000256" key="1">
    <source>
        <dbReference type="SAM" id="Phobius"/>
    </source>
</evidence>
<feature type="transmembrane region" description="Helical" evidence="1">
    <location>
        <begin position="184"/>
        <end position="205"/>
    </location>
</feature>
<evidence type="ECO:0000313" key="3">
    <source>
        <dbReference type="Proteomes" id="UP001456307"/>
    </source>
</evidence>
<dbReference type="RefSeq" id="WP_347985637.1">
    <property type="nucleotide sequence ID" value="NZ_JBCNVT010000001.1"/>
</dbReference>
<sequence length="389" mass="44829">MKKYRIDLPAKAVENLELEKNTSLVLMVDNKTLTIRPSRTVEMLPQIMMRWYLIPAVLAAVIFFCLSWANHHWVISLTGNWSIGFAALYLGTFSGVVAFATAFIRQKRHRSGPAMELHWRNLPTLLIAFGTILAISIMIVFWLAEKMFAGASFDIYTSTLFVFLFVAAITYGMLNLAMTISEAVITNSMMIMIIGGMLFSMLTNSNRDWWHYNFSYLGTQQNATYWRFNITLIFSALLMATLVDYLFFNLQKKYPDRGVRVLRILLYAEAACLGGIGCFPNDPQYHVLHDRISMWLVYIMILIIGLLRWLMPGLSRQFLKISYTIGGIMALDWLVFKVTNYLSLTAFELLEFGLSFSWLLLLFQNLEYLARIGDQIFPIRIEKNDDDHQ</sequence>
<comment type="caution">
    <text evidence="2">The sequence shown here is derived from an EMBL/GenBank/DDBJ whole genome shotgun (WGS) entry which is preliminary data.</text>
</comment>
<dbReference type="EMBL" id="JBCNVT010000001">
    <property type="protein sequence ID" value="MEO5286778.1"/>
    <property type="molecule type" value="Genomic_DNA"/>
</dbReference>
<organism evidence="2 3">
    <name type="scientific">Limosilactobacillus allomucosae</name>
    <dbReference type="NCBI Taxonomy" id="3142938"/>
    <lineage>
        <taxon>Bacteria</taxon>
        <taxon>Bacillati</taxon>
        <taxon>Bacillota</taxon>
        <taxon>Bacilli</taxon>
        <taxon>Lactobacillales</taxon>
        <taxon>Lactobacillaceae</taxon>
        <taxon>Limosilactobacillus</taxon>
    </lineage>
</organism>
<keyword evidence="1" id="KW-0812">Transmembrane</keyword>
<feature type="transmembrane region" description="Helical" evidence="1">
    <location>
        <begin position="260"/>
        <end position="280"/>
    </location>
</feature>
<keyword evidence="1" id="KW-1133">Transmembrane helix</keyword>
<keyword evidence="1" id="KW-0472">Membrane</keyword>
<protein>
    <submittedName>
        <fullName evidence="2">ABC transporter permease</fullName>
    </submittedName>
</protein>
<feature type="transmembrane region" description="Helical" evidence="1">
    <location>
        <begin position="225"/>
        <end position="248"/>
    </location>
</feature>
<feature type="transmembrane region" description="Helical" evidence="1">
    <location>
        <begin position="81"/>
        <end position="104"/>
    </location>
</feature>
<proteinExistence type="predicted"/>
<feature type="transmembrane region" description="Helical" evidence="1">
    <location>
        <begin position="155"/>
        <end position="177"/>
    </location>
</feature>
<keyword evidence="3" id="KW-1185">Reference proteome</keyword>
<name>A0ABV0I8H0_9LACO</name>